<name>A0A830GVS4_9CREN</name>
<reference evidence="1" key="2">
    <citation type="submission" date="2020-09" db="EMBL/GenBank/DDBJ databases">
        <authorList>
            <person name="Sun Q."/>
            <person name="Ohkuma M."/>
        </authorList>
    </citation>
    <scope>NUCLEOTIDE SEQUENCE</scope>
    <source>
        <strain evidence="1">JCM 10088</strain>
    </source>
</reference>
<evidence type="ECO:0000313" key="1">
    <source>
        <dbReference type="EMBL" id="GGP20788.1"/>
    </source>
</evidence>
<gene>
    <name evidence="1" type="ORF">GCM10007981_10280</name>
</gene>
<accession>A0A830GVS4</accession>
<sequence length="215" mass="24284">MFILEFGSIKEIELSGCSKVPIGRDGSGIVKYSCDHLSEPFNSIELVGKVIDNDKYLVVLVPSFLIDGISYLDLKAKEVFAIKWDYIYELFKSLIIANNPDFALATPVPFTRDFIIGLSMEEELMRSPCSKGAMYIGNEDSQLLAHIYRLLITKINVYMPFLASSYIIPEVVKELIDKPSVDKMMRIFKDVGCEASKEEVGGKPLIIIGWRREIK</sequence>
<reference evidence="1" key="1">
    <citation type="journal article" date="2014" name="Int. J. Syst. Evol. Microbiol.">
        <title>Complete genome sequence of Corynebacterium casei LMG S-19264T (=DSM 44701T), isolated from a smear-ripened cheese.</title>
        <authorList>
            <consortium name="US DOE Joint Genome Institute (JGI-PGF)"/>
            <person name="Walter F."/>
            <person name="Albersmeier A."/>
            <person name="Kalinowski J."/>
            <person name="Ruckert C."/>
        </authorList>
    </citation>
    <scope>NUCLEOTIDE SEQUENCE</scope>
    <source>
        <strain evidence="1">JCM 10088</strain>
    </source>
</reference>
<comment type="caution">
    <text evidence="1">The sequence shown here is derived from an EMBL/GenBank/DDBJ whole genome shotgun (WGS) entry which is preliminary data.</text>
</comment>
<dbReference type="Proteomes" id="UP000610960">
    <property type="component" value="Unassembled WGS sequence"/>
</dbReference>
<dbReference type="AlphaFoldDB" id="A0A830GVS4"/>
<evidence type="ECO:0000313" key="2">
    <source>
        <dbReference type="Proteomes" id="UP000610960"/>
    </source>
</evidence>
<protein>
    <submittedName>
        <fullName evidence="1">Uncharacterized protein</fullName>
    </submittedName>
</protein>
<dbReference type="EMBL" id="BMNL01000002">
    <property type="protein sequence ID" value="GGP20788.1"/>
    <property type="molecule type" value="Genomic_DNA"/>
</dbReference>
<dbReference type="RefSeq" id="WP_162508521.1">
    <property type="nucleotide sequence ID" value="NZ_BMNL01000002.1"/>
</dbReference>
<organism evidence="1 2">
    <name type="scientific">Thermocladium modestius</name>
    <dbReference type="NCBI Taxonomy" id="62609"/>
    <lineage>
        <taxon>Archaea</taxon>
        <taxon>Thermoproteota</taxon>
        <taxon>Thermoprotei</taxon>
        <taxon>Thermoproteales</taxon>
        <taxon>Thermoproteaceae</taxon>
        <taxon>Thermocladium</taxon>
    </lineage>
</organism>
<proteinExistence type="predicted"/>
<keyword evidence="2" id="KW-1185">Reference proteome</keyword>